<feature type="transmembrane region" description="Helical" evidence="8">
    <location>
        <begin position="280"/>
        <end position="302"/>
    </location>
</feature>
<evidence type="ECO:0000313" key="10">
    <source>
        <dbReference type="EMBL" id="RGP35771.1"/>
    </source>
</evidence>
<dbReference type="PROSITE" id="PS50928">
    <property type="entry name" value="ABC_TM1"/>
    <property type="match status" value="1"/>
</dbReference>
<sequence>MAAPTPTTAPDSGASSDATYRSARVPLLLPTWLVIGFFLILPVALMAVYSFLTKEMRGGVIWEFSLAAYDQFFINRGLFGDEPASLEWTYISVFGRSIAQAATATTLCLLIGFPTAWFIATRAPATRGVWLFLITVPYWVNLLIRTVSLRFLIRENGPLNDALLGSGLIAEPLALINTNFAVQLGLFYSYLPFMVLPIYAAVERYNFTLSEAAADLYASRWVTLRDIVLPIVKPGIIAGCLLVFIPSLGAFLAPNLLGGAKNFMIGSLIEEQFKRSLGNWPFGAAVSMILMSLVLVLLLLYARSMARAEAR</sequence>
<keyword evidence="3 8" id="KW-0813">Transport</keyword>
<dbReference type="Proteomes" id="UP000284547">
    <property type="component" value="Unassembled WGS sequence"/>
</dbReference>
<comment type="subcellular location">
    <subcellularLocation>
        <location evidence="1 8">Cell membrane</location>
        <topology evidence="1 8">Multi-pass membrane protein</topology>
    </subcellularLocation>
</comment>
<dbReference type="Gene3D" id="1.10.3720.10">
    <property type="entry name" value="MetI-like"/>
    <property type="match status" value="1"/>
</dbReference>
<evidence type="ECO:0000256" key="2">
    <source>
        <dbReference type="ARBA" id="ARBA00007069"/>
    </source>
</evidence>
<feature type="transmembrane region" description="Helical" evidence="8">
    <location>
        <begin position="131"/>
        <end position="153"/>
    </location>
</feature>
<evidence type="ECO:0000256" key="6">
    <source>
        <dbReference type="ARBA" id="ARBA00022989"/>
    </source>
</evidence>
<evidence type="ECO:0000256" key="8">
    <source>
        <dbReference type="RuleBase" id="RU363032"/>
    </source>
</evidence>
<accession>A0A411YY30</accession>
<dbReference type="GO" id="GO:0005886">
    <property type="term" value="C:plasma membrane"/>
    <property type="evidence" value="ECO:0007669"/>
    <property type="project" value="UniProtKB-SubCell"/>
</dbReference>
<feature type="domain" description="ABC transmembrane type-1" evidence="9">
    <location>
        <begin position="94"/>
        <end position="301"/>
    </location>
</feature>
<reference evidence="10 11" key="1">
    <citation type="submission" date="2018-08" db="EMBL/GenBank/DDBJ databases">
        <title>Flavobacterium tibetense sp. nov., isolated from a wetland YonghuCo on Tibetan Plateau.</title>
        <authorList>
            <person name="Phurbu D."/>
            <person name="Lu H."/>
            <person name="Xing P."/>
        </authorList>
    </citation>
    <scope>NUCLEOTIDE SEQUENCE [LARGE SCALE GENOMIC DNA]</scope>
    <source>
        <strain evidence="10 11">DJC</strain>
    </source>
</reference>
<comment type="similarity">
    <text evidence="2">Belongs to the binding-protein-dependent transport system permease family. CysTW subfamily.</text>
</comment>
<keyword evidence="11" id="KW-1185">Reference proteome</keyword>
<dbReference type="Pfam" id="PF00528">
    <property type="entry name" value="BPD_transp_1"/>
    <property type="match status" value="1"/>
</dbReference>
<evidence type="ECO:0000256" key="5">
    <source>
        <dbReference type="ARBA" id="ARBA00022692"/>
    </source>
</evidence>
<dbReference type="GO" id="GO:0055085">
    <property type="term" value="P:transmembrane transport"/>
    <property type="evidence" value="ECO:0007669"/>
    <property type="project" value="InterPro"/>
</dbReference>
<protein>
    <submittedName>
        <fullName evidence="10">ABC transporter permease</fullName>
    </submittedName>
</protein>
<dbReference type="PANTHER" id="PTHR42929:SF1">
    <property type="entry name" value="INNER MEMBRANE ABC TRANSPORTER PERMEASE PROTEIN YDCU-RELATED"/>
    <property type="match status" value="1"/>
</dbReference>
<dbReference type="EMBL" id="QWEY01000012">
    <property type="protein sequence ID" value="RGP35771.1"/>
    <property type="molecule type" value="Genomic_DNA"/>
</dbReference>
<evidence type="ECO:0000256" key="4">
    <source>
        <dbReference type="ARBA" id="ARBA00022475"/>
    </source>
</evidence>
<feature type="transmembrane region" description="Helical" evidence="8">
    <location>
        <begin position="98"/>
        <end position="119"/>
    </location>
</feature>
<dbReference type="PANTHER" id="PTHR42929">
    <property type="entry name" value="INNER MEMBRANE ABC TRANSPORTER PERMEASE PROTEIN YDCU-RELATED-RELATED"/>
    <property type="match status" value="1"/>
</dbReference>
<name>A0A411YY30_9RHOB</name>
<comment type="caution">
    <text evidence="10">The sequence shown here is derived from an EMBL/GenBank/DDBJ whole genome shotgun (WGS) entry which is preliminary data.</text>
</comment>
<dbReference type="InterPro" id="IPR000515">
    <property type="entry name" value="MetI-like"/>
</dbReference>
<evidence type="ECO:0000256" key="7">
    <source>
        <dbReference type="ARBA" id="ARBA00023136"/>
    </source>
</evidence>
<organism evidence="10 11">
    <name type="scientific">Pseudotabrizicola alkalilacus</name>
    <dbReference type="NCBI Taxonomy" id="2305252"/>
    <lineage>
        <taxon>Bacteria</taxon>
        <taxon>Pseudomonadati</taxon>
        <taxon>Pseudomonadota</taxon>
        <taxon>Alphaproteobacteria</taxon>
        <taxon>Rhodobacterales</taxon>
        <taxon>Paracoccaceae</taxon>
        <taxon>Pseudotabrizicola</taxon>
    </lineage>
</organism>
<feature type="transmembrane region" description="Helical" evidence="8">
    <location>
        <begin position="180"/>
        <end position="202"/>
    </location>
</feature>
<gene>
    <name evidence="10" type="ORF">D1012_18460</name>
</gene>
<keyword evidence="6 8" id="KW-1133">Transmembrane helix</keyword>
<proteinExistence type="inferred from homology"/>
<dbReference type="SUPFAM" id="SSF161098">
    <property type="entry name" value="MetI-like"/>
    <property type="match status" value="1"/>
</dbReference>
<dbReference type="AlphaFoldDB" id="A0A411YY30"/>
<dbReference type="OrthoDB" id="9807047at2"/>
<evidence type="ECO:0000313" key="11">
    <source>
        <dbReference type="Proteomes" id="UP000284547"/>
    </source>
</evidence>
<dbReference type="InterPro" id="IPR035906">
    <property type="entry name" value="MetI-like_sf"/>
</dbReference>
<dbReference type="CDD" id="cd06261">
    <property type="entry name" value="TM_PBP2"/>
    <property type="match status" value="1"/>
</dbReference>
<keyword evidence="7 8" id="KW-0472">Membrane</keyword>
<feature type="transmembrane region" description="Helical" evidence="8">
    <location>
        <begin position="32"/>
        <end position="52"/>
    </location>
</feature>
<evidence type="ECO:0000256" key="3">
    <source>
        <dbReference type="ARBA" id="ARBA00022448"/>
    </source>
</evidence>
<dbReference type="RefSeq" id="WP_118155598.1">
    <property type="nucleotide sequence ID" value="NZ_QWEY01000012.1"/>
</dbReference>
<evidence type="ECO:0000256" key="1">
    <source>
        <dbReference type="ARBA" id="ARBA00004651"/>
    </source>
</evidence>
<evidence type="ECO:0000259" key="9">
    <source>
        <dbReference type="PROSITE" id="PS50928"/>
    </source>
</evidence>
<keyword evidence="5 8" id="KW-0812">Transmembrane</keyword>
<keyword evidence="4" id="KW-1003">Cell membrane</keyword>
<feature type="transmembrane region" description="Helical" evidence="8">
    <location>
        <begin position="235"/>
        <end position="260"/>
    </location>
</feature>